<sequence length="96" mass="10338">MAAGAGAQSPENVSGIGPSRSPSQADWYSFDIEKVPSSVIEAAKEAKPGVVIKKYRLTNRSDEGVFILVGRYYGAPYRFNVTASGEVISVVELDKR</sequence>
<feature type="region of interest" description="Disordered" evidence="1">
    <location>
        <begin position="1"/>
        <end position="23"/>
    </location>
</feature>
<dbReference type="EMBL" id="SHNO01000002">
    <property type="protein sequence ID" value="MCX2979148.1"/>
    <property type="molecule type" value="Genomic_DNA"/>
</dbReference>
<protein>
    <recommendedName>
        <fullName evidence="4">PepSY domain-containing protein</fullName>
    </recommendedName>
</protein>
<organism evidence="2 3">
    <name type="scientific">Candidatus Marimicrobium litorale</name>
    <dbReference type="NCBI Taxonomy" id="2518991"/>
    <lineage>
        <taxon>Bacteria</taxon>
        <taxon>Pseudomonadati</taxon>
        <taxon>Pseudomonadota</taxon>
        <taxon>Gammaproteobacteria</taxon>
        <taxon>Cellvibrionales</taxon>
        <taxon>Halieaceae</taxon>
        <taxon>Marimicrobium</taxon>
    </lineage>
</organism>
<evidence type="ECO:0000313" key="2">
    <source>
        <dbReference type="EMBL" id="MCX2979148.1"/>
    </source>
</evidence>
<keyword evidence="3" id="KW-1185">Reference proteome</keyword>
<dbReference type="Proteomes" id="UP001143304">
    <property type="component" value="Unassembled WGS sequence"/>
</dbReference>
<evidence type="ECO:0008006" key="4">
    <source>
        <dbReference type="Google" id="ProtNLM"/>
    </source>
</evidence>
<accession>A0ABT3TA25</accession>
<reference evidence="2" key="1">
    <citation type="submission" date="2019-02" db="EMBL/GenBank/DDBJ databases">
        <authorList>
            <person name="Li S.-H."/>
        </authorList>
    </citation>
    <scope>NUCLEOTIDE SEQUENCE</scope>
    <source>
        <strain evidence="2">IMCC11814</strain>
    </source>
</reference>
<evidence type="ECO:0000256" key="1">
    <source>
        <dbReference type="SAM" id="MobiDB-lite"/>
    </source>
</evidence>
<name>A0ABT3TA25_9GAMM</name>
<gene>
    <name evidence="2" type="ORF">EYC82_17555</name>
</gene>
<dbReference type="RefSeq" id="WP_279250933.1">
    <property type="nucleotide sequence ID" value="NZ_SHNO01000002.1"/>
</dbReference>
<proteinExistence type="predicted"/>
<comment type="caution">
    <text evidence="2">The sequence shown here is derived from an EMBL/GenBank/DDBJ whole genome shotgun (WGS) entry which is preliminary data.</text>
</comment>
<evidence type="ECO:0000313" key="3">
    <source>
        <dbReference type="Proteomes" id="UP001143304"/>
    </source>
</evidence>